<evidence type="ECO:0000313" key="4">
    <source>
        <dbReference type="Proteomes" id="UP001634007"/>
    </source>
</evidence>
<keyword evidence="4" id="KW-1185">Reference proteome</keyword>
<proteinExistence type="predicted"/>
<name>A0ABD3J4Z0_EUCGL</name>
<dbReference type="AlphaFoldDB" id="A0ABD3J4Z0"/>
<comment type="caution">
    <text evidence="3">The sequence shown here is derived from an EMBL/GenBank/DDBJ whole genome shotgun (WGS) entry which is preliminary data.</text>
</comment>
<feature type="transmembrane region" description="Helical" evidence="2">
    <location>
        <begin position="91"/>
        <end position="117"/>
    </location>
</feature>
<evidence type="ECO:0000256" key="1">
    <source>
        <dbReference type="SAM" id="MobiDB-lite"/>
    </source>
</evidence>
<reference evidence="3 4" key="1">
    <citation type="submission" date="2024-11" db="EMBL/GenBank/DDBJ databases">
        <title>Chromosome-level genome assembly of Eucalyptus globulus Labill. provides insights into its genome evolution.</title>
        <authorList>
            <person name="Li X."/>
        </authorList>
    </citation>
    <scope>NUCLEOTIDE SEQUENCE [LARGE SCALE GENOMIC DNA]</scope>
    <source>
        <strain evidence="3">CL2024</strain>
        <tissue evidence="3">Fresh tender leaves</tissue>
    </source>
</reference>
<organism evidence="3 4">
    <name type="scientific">Eucalyptus globulus</name>
    <name type="common">Tasmanian blue gum</name>
    <dbReference type="NCBI Taxonomy" id="34317"/>
    <lineage>
        <taxon>Eukaryota</taxon>
        <taxon>Viridiplantae</taxon>
        <taxon>Streptophyta</taxon>
        <taxon>Embryophyta</taxon>
        <taxon>Tracheophyta</taxon>
        <taxon>Spermatophyta</taxon>
        <taxon>Magnoliopsida</taxon>
        <taxon>eudicotyledons</taxon>
        <taxon>Gunneridae</taxon>
        <taxon>Pentapetalae</taxon>
        <taxon>rosids</taxon>
        <taxon>malvids</taxon>
        <taxon>Myrtales</taxon>
        <taxon>Myrtaceae</taxon>
        <taxon>Myrtoideae</taxon>
        <taxon>Eucalypteae</taxon>
        <taxon>Eucalyptus</taxon>
    </lineage>
</organism>
<protein>
    <submittedName>
        <fullName evidence="3">Uncharacterized protein</fullName>
    </submittedName>
</protein>
<dbReference type="EMBL" id="JBJKBG010000009">
    <property type="protein sequence ID" value="KAL3721449.1"/>
    <property type="molecule type" value="Genomic_DNA"/>
</dbReference>
<sequence>MDRDQHELQFLGFLGVYRESSKIILKGREIFAQITLTLILHLHRLPRSLQGFTAPLLQVRQVRDRLRQRQEAQPKVQDLCRMLKNYWLIELGYFISVFIFSLLSTSAVVYTVACIYATKQITITKMMSVVLSGRGSWSLSSGASHSSLCSLSWP</sequence>
<dbReference type="PANTHER" id="PTHR33133">
    <property type="entry name" value="OS08G0107100 PROTEIN-RELATED"/>
    <property type="match status" value="1"/>
</dbReference>
<keyword evidence="2" id="KW-0472">Membrane</keyword>
<gene>
    <name evidence="3" type="ORF">ACJRO7_033878</name>
</gene>
<accession>A0ABD3J4Z0</accession>
<feature type="region of interest" description="Disordered" evidence="1">
    <location>
        <begin position="135"/>
        <end position="154"/>
    </location>
</feature>
<dbReference type="Proteomes" id="UP001634007">
    <property type="component" value="Unassembled WGS sequence"/>
</dbReference>
<keyword evidence="2" id="KW-0812">Transmembrane</keyword>
<evidence type="ECO:0000313" key="3">
    <source>
        <dbReference type="EMBL" id="KAL3721449.1"/>
    </source>
</evidence>
<evidence type="ECO:0000256" key="2">
    <source>
        <dbReference type="SAM" id="Phobius"/>
    </source>
</evidence>
<dbReference type="PANTHER" id="PTHR33133:SF51">
    <property type="entry name" value="THH1_TOM1_TOM3 DOMAIN-CONTAINING PROTEIN"/>
    <property type="match status" value="1"/>
</dbReference>
<keyword evidence="2" id="KW-1133">Transmembrane helix</keyword>